<dbReference type="SUPFAM" id="SSF48208">
    <property type="entry name" value="Six-hairpin glycosidases"/>
    <property type="match status" value="1"/>
</dbReference>
<dbReference type="CDD" id="cd03822">
    <property type="entry name" value="GT4_mannosyltransferase-like"/>
    <property type="match status" value="1"/>
</dbReference>
<evidence type="ECO:0000313" key="3">
    <source>
        <dbReference type="EMBL" id="MBA2935631.1"/>
    </source>
</evidence>
<dbReference type="SUPFAM" id="SSF53756">
    <property type="entry name" value="UDP-Glycosyltransferase/glycogen phosphorylase"/>
    <property type="match status" value="1"/>
</dbReference>
<proteinExistence type="predicted"/>
<accession>A0A838L8K3</accession>
<protein>
    <submittedName>
        <fullName evidence="3">Glycosyltransferase</fullName>
    </submittedName>
</protein>
<feature type="domain" description="Glycosyl transferase family 1" evidence="1">
    <location>
        <begin position="195"/>
        <end position="364"/>
    </location>
</feature>
<sequence length="762" mass="83562">MIAMDAAAGSGLRKIALIGNNPPRLCGIATFTRDVRNGLIEAFPELAIDVYAMNDRGNRYDYPDEVVCSIDQDDLASYARAAHRINASGADVVCVQHEYGIFGGAAGAHLLRLLDRVTAPVVVTLHTVLEQPDPEQRAVIEALARRASTLIVMADKGRRILQDVHGIAEDRIAVVPHGTPDRGTGDSEAMKRRFRCEGRKVLLTFGLLSPNKGIETMIRAMPAIAARHPDVLYVVLGATHPHLVAHEGEAYRERLVALAEELGVSRHVRFIDGFVEQSRLLDFLTAADIYVTPYLNEQQITSGTLSYAVALGKAVVSTPYWHAAELLAGGVGMLVPFGDSGAFSARIIELLDRPEVLEEMSRRAWSVGRSMTWPAIARAYVSIFEEAVRSQPARLFPGVERNTDPVPPRLGAVERLSDGVGIIQHSIFSVPDRTHGYCVDDNCRALMLMHRIAGPDSVRADELAAIYAAFVQHAWNGDRGRFRNFMSFERVWLEEVGSDDSFGRTLWSLGDTAARARGHDLRRWASHLFDQVAPHVRSLGSPRTWAFAMIAADGMLDAHPGHELSLALLRDLGGRLQALLGKARLPGWEWFEAVLAYDNARLCEALLRAGRRLDDPAMRAEGLATLAWLDTQQTNDDGQFRAIGTDSFGHEYMPPLPFDQQPVEAWATIDAARVAHDITGELRWEEMARKAYGWYLGDNDLGLPLGSVIDGGCFDGLMSDRVNLNQGAESVLAFQFACCAMREMAEKAETEGSGTKAGIVAS</sequence>
<gene>
    <name evidence="3" type="ORF">HZF05_16215</name>
</gene>
<dbReference type="Pfam" id="PF13439">
    <property type="entry name" value="Glyco_transf_4"/>
    <property type="match status" value="1"/>
</dbReference>
<evidence type="ECO:0000259" key="1">
    <source>
        <dbReference type="Pfam" id="PF00534"/>
    </source>
</evidence>
<dbReference type="EMBL" id="JACEIB010000026">
    <property type="protein sequence ID" value="MBA2935631.1"/>
    <property type="molecule type" value="Genomic_DNA"/>
</dbReference>
<name>A0A838L8K3_9SPHN</name>
<dbReference type="AlphaFoldDB" id="A0A838L8K3"/>
<dbReference type="GO" id="GO:0016757">
    <property type="term" value="F:glycosyltransferase activity"/>
    <property type="evidence" value="ECO:0007669"/>
    <property type="project" value="InterPro"/>
</dbReference>
<comment type="caution">
    <text evidence="3">The sequence shown here is derived from an EMBL/GenBank/DDBJ whole genome shotgun (WGS) entry which is preliminary data.</text>
</comment>
<dbReference type="GO" id="GO:0005975">
    <property type="term" value="P:carbohydrate metabolic process"/>
    <property type="evidence" value="ECO:0007669"/>
    <property type="project" value="InterPro"/>
</dbReference>
<evidence type="ECO:0000313" key="4">
    <source>
        <dbReference type="Proteomes" id="UP000570166"/>
    </source>
</evidence>
<dbReference type="PANTHER" id="PTHR12526:SF572">
    <property type="entry name" value="BLL5144 PROTEIN"/>
    <property type="match status" value="1"/>
</dbReference>
<dbReference type="Proteomes" id="UP000570166">
    <property type="component" value="Unassembled WGS sequence"/>
</dbReference>
<dbReference type="Pfam" id="PF00534">
    <property type="entry name" value="Glycos_transf_1"/>
    <property type="match status" value="1"/>
</dbReference>
<dbReference type="InterPro" id="IPR001296">
    <property type="entry name" value="Glyco_trans_1"/>
</dbReference>
<dbReference type="InterPro" id="IPR008928">
    <property type="entry name" value="6-hairpin_glycosidase_sf"/>
</dbReference>
<keyword evidence="3" id="KW-0808">Transferase</keyword>
<dbReference type="Gene3D" id="3.40.50.2000">
    <property type="entry name" value="Glycogen Phosphorylase B"/>
    <property type="match status" value="2"/>
</dbReference>
<keyword evidence="4" id="KW-1185">Reference proteome</keyword>
<evidence type="ECO:0000259" key="2">
    <source>
        <dbReference type="Pfam" id="PF13439"/>
    </source>
</evidence>
<feature type="domain" description="Glycosyltransferase subfamily 4-like N-terminal" evidence="2">
    <location>
        <begin position="73"/>
        <end position="179"/>
    </location>
</feature>
<dbReference type="PANTHER" id="PTHR12526">
    <property type="entry name" value="GLYCOSYLTRANSFERASE"/>
    <property type="match status" value="1"/>
</dbReference>
<organism evidence="3 4">
    <name type="scientific">Sphingomonas chungangi</name>
    <dbReference type="NCBI Taxonomy" id="2683589"/>
    <lineage>
        <taxon>Bacteria</taxon>
        <taxon>Pseudomonadati</taxon>
        <taxon>Pseudomonadota</taxon>
        <taxon>Alphaproteobacteria</taxon>
        <taxon>Sphingomonadales</taxon>
        <taxon>Sphingomonadaceae</taxon>
        <taxon>Sphingomonas</taxon>
    </lineage>
</organism>
<dbReference type="InterPro" id="IPR028098">
    <property type="entry name" value="Glyco_trans_4-like_N"/>
</dbReference>
<reference evidence="3 4" key="1">
    <citation type="submission" date="2020-07" db="EMBL/GenBank/DDBJ databases">
        <authorList>
            <person name="Sun Q."/>
        </authorList>
    </citation>
    <scope>NUCLEOTIDE SEQUENCE [LARGE SCALE GENOMIC DNA]</scope>
    <source>
        <strain evidence="3 4">CGMCC 1.13654</strain>
    </source>
</reference>